<dbReference type="OrthoDB" id="1874341at2759"/>
<reference evidence="2 3" key="1">
    <citation type="submission" date="2016-03" db="EMBL/GenBank/DDBJ databases">
        <authorList>
            <person name="Devillers H."/>
        </authorList>
    </citation>
    <scope>NUCLEOTIDE SEQUENCE [LARGE SCALE GENOMIC DNA]</scope>
    <source>
        <strain evidence="2">CBS 6772</strain>
    </source>
</reference>
<organism evidence="2 3">
    <name type="scientific">Lachancea fermentati</name>
    <name type="common">Zygosaccharomyces fermentati</name>
    <dbReference type="NCBI Taxonomy" id="4955"/>
    <lineage>
        <taxon>Eukaryota</taxon>
        <taxon>Fungi</taxon>
        <taxon>Dikarya</taxon>
        <taxon>Ascomycota</taxon>
        <taxon>Saccharomycotina</taxon>
        <taxon>Saccharomycetes</taxon>
        <taxon>Saccharomycetales</taxon>
        <taxon>Saccharomycetaceae</taxon>
        <taxon>Lachancea</taxon>
    </lineage>
</organism>
<dbReference type="Proteomes" id="UP000190831">
    <property type="component" value="Chromosome C"/>
</dbReference>
<dbReference type="PANTHER" id="PTHR22767">
    <property type="entry name" value="N-TERMINAL ACETYLTRANSFERASE-RELATED"/>
    <property type="match status" value="1"/>
</dbReference>
<evidence type="ECO:0000256" key="1">
    <source>
        <dbReference type="ARBA" id="ARBA00006298"/>
    </source>
</evidence>
<dbReference type="AlphaFoldDB" id="A0A1G4M9U9"/>
<proteinExistence type="inferred from homology"/>
<dbReference type="Pfam" id="PF09797">
    <property type="entry name" value="NatB_MDM20"/>
    <property type="match status" value="1"/>
</dbReference>
<comment type="similarity">
    <text evidence="1">Belongs to the MDM20/NAA25 family.</text>
</comment>
<dbReference type="GO" id="GO:0031416">
    <property type="term" value="C:NatB complex"/>
    <property type="evidence" value="ECO:0007669"/>
    <property type="project" value="TreeGrafter"/>
</dbReference>
<gene>
    <name evidence="2" type="ORF">LAFE_0C08878G</name>
</gene>
<dbReference type="EMBL" id="LT598485">
    <property type="protein sequence ID" value="SCW00649.1"/>
    <property type="molecule type" value="Genomic_DNA"/>
</dbReference>
<accession>A0A1G4M9U9</accession>
<dbReference type="OMA" id="LPQLAYK"/>
<keyword evidence="3" id="KW-1185">Reference proteome</keyword>
<protein>
    <submittedName>
        <fullName evidence="2">LAFE_0C08878g1_1</fullName>
    </submittedName>
</protein>
<sequence>MSARGDDIIELINAGSFKRALQLTSKMVNQFPTMTYAKILEQYVKFRQNKKKYSFNKGLQPLLEAMSPPSDTRSLELLHDFLIELGMFEKALDVYATAMQKYPTFELGYNWFSKALQDLNFKHMSQAAFRLPRFSSEPRMLKFWHAVSVVALLKSQSEPLSKLERRVHAETAYKSVVALKPFESDQETIVFCHLCELWPDKSQEIVDELLPALLQGSTSSSVDLYLKNFLIKHLRTVDDSANMFNSCCKFLEYFDDFEVLKELIRSGQATGRTESELKLLLQSRDSRNHRLAHLEIDSVYSGRISDDSLAHYLERFHNKPCCVADILHYGGVLTAVQVRTVFDSLPAGLIHDCNRCKLGENGKWSDGLRDPLPAPSVKEYEILLAKYQSTLDSKPKTDYSACSHFVLKIVESLVQDDKLTQANALTAVSLLEGYQTKDPHNYDTRVWLIVLYCYLGAPAIAYDHYAELKIKNVQHDVLDHLLASRVATVFPDKQHPYVRQLLEGDRLYESADNLPQFIRVAFERRSYSKIFGMLELNDRLNRSSMRWLKISERLQLARVVNDKRGDQLRKLHESWRQLQMCEVTASTAATAPGTTDAAPAASVLSDNRDFDVVGGMRVTCTDVLRYIDVGNAQILDACVREMMWEMVALGERDQDVDAYLAARDAVADSDRDGDSDEPSGHVTPTDAWAWSVVRHLYERGCDDGTAIAALIEAAPPVRPTGWQLVHDYVGRLATLKTLDNTRRIKDQLARRAIKAQLRSSRDACHALFDEYIAMLEASRPNAQLLAEFGFRDCTAKVVAGVRSSFRTACNL</sequence>
<name>A0A1G4M9U9_LACFM</name>
<evidence type="ECO:0000313" key="2">
    <source>
        <dbReference type="EMBL" id="SCW00649.1"/>
    </source>
</evidence>
<dbReference type="STRING" id="4955.A0A1G4M9U9"/>
<dbReference type="PANTHER" id="PTHR22767:SF3">
    <property type="entry name" value="N-ALPHA-ACETYLTRANSFERASE 25, NATB AUXILIARY SUBUNIT"/>
    <property type="match status" value="1"/>
</dbReference>
<evidence type="ECO:0000313" key="3">
    <source>
        <dbReference type="Proteomes" id="UP000190831"/>
    </source>
</evidence>
<dbReference type="InterPro" id="IPR019183">
    <property type="entry name" value="NAA25_NatB_aux_su"/>
</dbReference>